<protein>
    <submittedName>
        <fullName evidence="1">Uncharacterized protein</fullName>
    </submittedName>
</protein>
<evidence type="ECO:0000313" key="1">
    <source>
        <dbReference type="EMBL" id="WVO22959.1"/>
    </source>
</evidence>
<dbReference type="GeneID" id="89991075"/>
<dbReference type="PANTHER" id="PTHR34863">
    <property type="entry name" value="EXPRESSED PROTEIN"/>
    <property type="match status" value="1"/>
</dbReference>
<gene>
    <name evidence="1" type="ORF">IAS62_004303</name>
</gene>
<reference evidence="1 2" key="1">
    <citation type="submission" date="2024-01" db="EMBL/GenBank/DDBJ databases">
        <title>Comparative genomics of Cryptococcus and Kwoniella reveals pathogenesis evolution and contrasting modes of karyotype evolution via chromosome fusion or intercentromeric recombination.</title>
        <authorList>
            <person name="Coelho M.A."/>
            <person name="David-Palma M."/>
            <person name="Shea T."/>
            <person name="Bowers K."/>
            <person name="McGinley-Smith S."/>
            <person name="Mohammad A.W."/>
            <person name="Gnirke A."/>
            <person name="Yurkov A.M."/>
            <person name="Nowrousian M."/>
            <person name="Sun S."/>
            <person name="Cuomo C.A."/>
            <person name="Heitman J."/>
        </authorList>
    </citation>
    <scope>NUCLEOTIDE SEQUENCE [LARGE SCALE GENOMIC DNA]</scope>
    <source>
        <strain evidence="1 2">7685027</strain>
    </source>
</reference>
<name>A0ABZ2AX22_9TREE</name>
<dbReference type="EMBL" id="CP143812">
    <property type="protein sequence ID" value="WVO22959.1"/>
    <property type="molecule type" value="Genomic_DNA"/>
</dbReference>
<dbReference type="PANTHER" id="PTHR34863:SF1">
    <property type="entry name" value="OTU DOMAIN-CONTAINING PROTEIN"/>
    <property type="match status" value="1"/>
</dbReference>
<accession>A0ABZ2AX22</accession>
<keyword evidence="2" id="KW-1185">Reference proteome</keyword>
<proteinExistence type="predicted"/>
<evidence type="ECO:0000313" key="2">
    <source>
        <dbReference type="Proteomes" id="UP001432216"/>
    </source>
</evidence>
<dbReference type="RefSeq" id="XP_064722198.1">
    <property type="nucleotide sequence ID" value="XM_064866126.1"/>
</dbReference>
<dbReference type="Proteomes" id="UP001432216">
    <property type="component" value="Chromosome 7"/>
</dbReference>
<sequence length="191" mass="21962">MINNLTKVHPTELGGFRIEIRLKARTLNQARVTTRSLPFFSIDSWLNPTEDEIKPFKLEAMAITKEDLLQNAVEIRAIAYSRDICWNPGRRRLSRPIKSGAWWREPDDGGKRTAWEIILGHSAAKYSSSASLRRLFKVCALLFSLTESLVITPPVQGIIRRVNFKALLQQGPWLLPQSQDYTMYETCTRHH</sequence>
<organism evidence="1 2">
    <name type="scientific">Cryptococcus decagattii</name>
    <dbReference type="NCBI Taxonomy" id="1859122"/>
    <lineage>
        <taxon>Eukaryota</taxon>
        <taxon>Fungi</taxon>
        <taxon>Dikarya</taxon>
        <taxon>Basidiomycota</taxon>
        <taxon>Agaricomycotina</taxon>
        <taxon>Tremellomycetes</taxon>
        <taxon>Tremellales</taxon>
        <taxon>Cryptococcaceae</taxon>
        <taxon>Cryptococcus</taxon>
        <taxon>Cryptococcus gattii species complex</taxon>
    </lineage>
</organism>